<gene>
    <name evidence="1" type="ORF">MOO46_01990</name>
</gene>
<dbReference type="RefSeq" id="WP_249511355.1">
    <property type="nucleotide sequence ID" value="NZ_CP093362.1"/>
</dbReference>
<sequence>MGNSNDTQMQRNMSECHQDNLFFIWKRTKELFLNKNNSDISDYEFKQMVDKFEQLGQNISKNSNDNDTNTLQECFYVMNSVLFTYLKKYDGNFKAKKLSTKMLNDAFEIYDDNGLHIKK</sequence>
<reference evidence="1 2" key="1">
    <citation type="journal article" date="2022" name="Int. J. Syst. Evol. Microbiol.">
        <title>Apilactobacillus apisilvae sp. nov., Nicolia spurrieriana gen. nov. sp. nov., Bombilactobacillus folatiphilus sp. nov. and Bombilactobacillus thymidiniphilus sp. nov., four new lactic acid bacterial isolates from stingless bees Tetragonula carbonaria and Austroplebeia australis.</title>
        <authorList>
            <person name="Oliphant S.A."/>
            <person name="Watson-Haigh N.S."/>
            <person name="Sumby K.M."/>
            <person name="Gardner J."/>
            <person name="Groom S."/>
            <person name="Jiranek V."/>
        </authorList>
    </citation>
    <scope>NUCLEOTIDE SEQUENCE [LARGE SCALE GENOMIC DNA]</scope>
    <source>
        <strain evidence="1 2">SG5_A10</strain>
    </source>
</reference>
<accession>A0ABY4PIH2</accession>
<keyword evidence="2" id="KW-1185">Reference proteome</keyword>
<proteinExistence type="predicted"/>
<evidence type="ECO:0000313" key="2">
    <source>
        <dbReference type="Proteomes" id="UP000831859"/>
    </source>
</evidence>
<protein>
    <recommendedName>
        <fullName evidence="3">Plasmodium variant antigen protein Cir/Yir/Bir</fullName>
    </recommendedName>
</protein>
<evidence type="ECO:0008006" key="3">
    <source>
        <dbReference type="Google" id="ProtNLM"/>
    </source>
</evidence>
<dbReference type="EMBL" id="CP093362">
    <property type="protein sequence ID" value="UQS85382.1"/>
    <property type="molecule type" value="Genomic_DNA"/>
</dbReference>
<evidence type="ECO:0000313" key="1">
    <source>
        <dbReference type="EMBL" id="UQS85382.1"/>
    </source>
</evidence>
<name>A0ABY4PIH2_9LACO</name>
<organism evidence="1 2">
    <name type="scientific">Apilactobacillus apisilvae</name>
    <dbReference type="NCBI Taxonomy" id="2923364"/>
    <lineage>
        <taxon>Bacteria</taxon>
        <taxon>Bacillati</taxon>
        <taxon>Bacillota</taxon>
        <taxon>Bacilli</taxon>
        <taxon>Lactobacillales</taxon>
        <taxon>Lactobacillaceae</taxon>
        <taxon>Apilactobacillus</taxon>
    </lineage>
</organism>
<dbReference type="Proteomes" id="UP000831859">
    <property type="component" value="Chromosome"/>
</dbReference>